<gene>
    <name evidence="8" type="ORF">B0H15DRAFT_827332</name>
</gene>
<evidence type="ECO:0000256" key="2">
    <source>
        <dbReference type="ARBA" id="ARBA00009836"/>
    </source>
</evidence>
<dbReference type="Pfam" id="PF01885">
    <property type="entry name" value="PTS_2-RNA"/>
    <property type="match status" value="1"/>
</dbReference>
<dbReference type="SUPFAM" id="SSF56399">
    <property type="entry name" value="ADP-ribosylation"/>
    <property type="match status" value="1"/>
</dbReference>
<keyword evidence="9" id="KW-1185">Reference proteome</keyword>
<dbReference type="PANTHER" id="PTHR12684:SF2">
    <property type="entry name" value="TRNA 2'-PHOSPHOTRANSFERASE 1"/>
    <property type="match status" value="1"/>
</dbReference>
<evidence type="ECO:0000256" key="6">
    <source>
        <dbReference type="ARBA" id="ARBA00047949"/>
    </source>
</evidence>
<comment type="caution">
    <text evidence="8">The sequence shown here is derived from an EMBL/GenBank/DDBJ whole genome shotgun (WGS) entry which is preliminary data.</text>
</comment>
<proteinExistence type="inferred from homology"/>
<protein>
    <recommendedName>
        <fullName evidence="3">2'-phosphotransferase</fullName>
        <ecNumber evidence="3">2.7.1.160</ecNumber>
    </recommendedName>
</protein>
<evidence type="ECO:0000313" key="9">
    <source>
        <dbReference type="Proteomes" id="UP001222325"/>
    </source>
</evidence>
<comment type="catalytic activity">
    <reaction evidence="6">
        <text>2'-phospho-[ligated tRNA] + NAD(+) = mature tRNA + ADP-alpha-D-ribose 1'',2''-cyclic phosphate + nicotinamide</text>
        <dbReference type="Rhea" id="RHEA:23324"/>
        <dbReference type="Rhea" id="RHEA-COMP:11106"/>
        <dbReference type="Rhea" id="RHEA-COMP:11107"/>
        <dbReference type="ChEBI" id="CHEBI:17154"/>
        <dbReference type="ChEBI" id="CHEBI:57540"/>
        <dbReference type="ChEBI" id="CHEBI:76596"/>
        <dbReference type="ChEBI" id="CHEBI:82883"/>
        <dbReference type="ChEBI" id="CHEBI:85027"/>
        <dbReference type="EC" id="2.7.1.160"/>
    </reaction>
</comment>
<feature type="compositionally biased region" description="Polar residues" evidence="7">
    <location>
        <begin position="27"/>
        <end position="40"/>
    </location>
</feature>
<evidence type="ECO:0000256" key="7">
    <source>
        <dbReference type="SAM" id="MobiDB-lite"/>
    </source>
</evidence>
<evidence type="ECO:0000256" key="5">
    <source>
        <dbReference type="ARBA" id="ARBA00023027"/>
    </source>
</evidence>
<dbReference type="GO" id="GO:0006388">
    <property type="term" value="P:tRNA splicing, via endonucleolytic cleavage and ligation"/>
    <property type="evidence" value="ECO:0007669"/>
    <property type="project" value="TreeGrafter"/>
</dbReference>
<comment type="similarity">
    <text evidence="2">Belongs to the KptA/TPT1 family.</text>
</comment>
<keyword evidence="5" id="KW-0520">NAD</keyword>
<reference evidence="8" key="1">
    <citation type="submission" date="2023-03" db="EMBL/GenBank/DDBJ databases">
        <title>Massive genome expansion in bonnet fungi (Mycena s.s.) driven by repeated elements and novel gene families across ecological guilds.</title>
        <authorList>
            <consortium name="Lawrence Berkeley National Laboratory"/>
            <person name="Harder C.B."/>
            <person name="Miyauchi S."/>
            <person name="Viragh M."/>
            <person name="Kuo A."/>
            <person name="Thoen E."/>
            <person name="Andreopoulos B."/>
            <person name="Lu D."/>
            <person name="Skrede I."/>
            <person name="Drula E."/>
            <person name="Henrissat B."/>
            <person name="Morin E."/>
            <person name="Kohler A."/>
            <person name="Barry K."/>
            <person name="LaButti K."/>
            <person name="Morin E."/>
            <person name="Salamov A."/>
            <person name="Lipzen A."/>
            <person name="Mereny Z."/>
            <person name="Hegedus B."/>
            <person name="Baldrian P."/>
            <person name="Stursova M."/>
            <person name="Weitz H."/>
            <person name="Taylor A."/>
            <person name="Grigoriev I.V."/>
            <person name="Nagy L.G."/>
            <person name="Martin F."/>
            <person name="Kauserud H."/>
        </authorList>
    </citation>
    <scope>NUCLEOTIDE SEQUENCE</scope>
    <source>
        <strain evidence="8">CBHHK173m</strain>
    </source>
</reference>
<dbReference type="GO" id="GO:0000215">
    <property type="term" value="F:tRNA 2'-phosphotransferase activity"/>
    <property type="evidence" value="ECO:0007669"/>
    <property type="project" value="UniProtKB-EC"/>
</dbReference>
<sequence>MQSEANTTPEKIPRSRKKPAEPKAENNHSGPSKPPNANRQLSEKLRGLPKDSPEVRVSKTLSWILRHGAKSEGLAMRPDGFVKVTDLLANPKLKTLDLEALQEIVKADAKQRYDLIFEEATDPGAGIWWMKANQGHSMKAVKLDLQPITSVSDIPTGIAVHGTTKAAWDIISTQGLSKMKRNHIHLAQGVVGENVISGESWANQTRLLLISMIGVRGSSQIFIFIDVERALDQGITFFLSNNGVILTEGDEQGMLGPRVHITGWEGEALAEAPSTTSIEYH</sequence>
<accession>A0AAD6XSB7</accession>
<evidence type="ECO:0000256" key="3">
    <source>
        <dbReference type="ARBA" id="ARBA00012007"/>
    </source>
</evidence>
<keyword evidence="4" id="KW-0808">Transferase</keyword>
<evidence type="ECO:0000256" key="1">
    <source>
        <dbReference type="ARBA" id="ARBA00003343"/>
    </source>
</evidence>
<comment type="function">
    <text evidence="1">Catalyzes the last step of tRNA splicing, the transfer of the splice junction 2'-phosphate from ligated tRNA to NAD to produce ADP-ribose 1''-2'' cyclic phosphate.</text>
</comment>
<dbReference type="PANTHER" id="PTHR12684">
    <property type="entry name" value="PUTATIVE PHOSPHOTRANSFERASE"/>
    <property type="match status" value="1"/>
</dbReference>
<dbReference type="InterPro" id="IPR002745">
    <property type="entry name" value="Ptrans_KptA/Tpt1"/>
</dbReference>
<dbReference type="InterPro" id="IPR042080">
    <property type="entry name" value="RNA_2'-PTrans_N"/>
</dbReference>
<dbReference type="AlphaFoldDB" id="A0AAD6XSB7"/>
<evidence type="ECO:0000256" key="4">
    <source>
        <dbReference type="ARBA" id="ARBA00022679"/>
    </source>
</evidence>
<dbReference type="Gene3D" id="1.10.10.970">
    <property type="entry name" value="RNA 2'-phosphotransferase, Tpt1/KptA family, N-terminal domain"/>
    <property type="match status" value="1"/>
</dbReference>
<feature type="region of interest" description="Disordered" evidence="7">
    <location>
        <begin position="1"/>
        <end position="53"/>
    </location>
</feature>
<dbReference type="EMBL" id="JARJCN010000012">
    <property type="protein sequence ID" value="KAJ7095844.1"/>
    <property type="molecule type" value="Genomic_DNA"/>
</dbReference>
<organism evidence="8 9">
    <name type="scientific">Mycena belliarum</name>
    <dbReference type="NCBI Taxonomy" id="1033014"/>
    <lineage>
        <taxon>Eukaryota</taxon>
        <taxon>Fungi</taxon>
        <taxon>Dikarya</taxon>
        <taxon>Basidiomycota</taxon>
        <taxon>Agaricomycotina</taxon>
        <taxon>Agaricomycetes</taxon>
        <taxon>Agaricomycetidae</taxon>
        <taxon>Agaricales</taxon>
        <taxon>Marasmiineae</taxon>
        <taxon>Mycenaceae</taxon>
        <taxon>Mycena</taxon>
    </lineage>
</organism>
<name>A0AAD6XSB7_9AGAR</name>
<evidence type="ECO:0000313" key="8">
    <source>
        <dbReference type="EMBL" id="KAJ7095844.1"/>
    </source>
</evidence>
<dbReference type="Proteomes" id="UP001222325">
    <property type="component" value="Unassembled WGS sequence"/>
</dbReference>
<dbReference type="Gene3D" id="3.20.170.30">
    <property type="match status" value="1"/>
</dbReference>
<feature type="compositionally biased region" description="Basic and acidic residues" evidence="7">
    <location>
        <begin position="41"/>
        <end position="53"/>
    </location>
</feature>
<dbReference type="EC" id="2.7.1.160" evidence="3"/>
<dbReference type="InterPro" id="IPR042081">
    <property type="entry name" value="RNA_2'-PTrans_C"/>
</dbReference>